<protein>
    <recommendedName>
        <fullName evidence="1">DUF2383 domain-containing protein</fullName>
    </recommendedName>
</protein>
<dbReference type="InterPro" id="IPR009078">
    <property type="entry name" value="Ferritin-like_SF"/>
</dbReference>
<dbReference type="InterPro" id="IPR019052">
    <property type="entry name" value="DUF2383"/>
</dbReference>
<dbReference type="Pfam" id="PF09537">
    <property type="entry name" value="DUF2383"/>
    <property type="match status" value="1"/>
</dbReference>
<sequence length="161" mass="18084">MEVKSEVVKLRSLAQLDADAVGTYDAAISRIPEPLVRERLNDFRVDHLRHIQDLNLLIERFGGEPVALSPDLKGAAMKGLTAVTSMMGTEAALVAMLGNEEFTNRAYDLALQFDWSPEVAQLIQKNREDERRHLTWIRDAIRARPWLREQASAAEGSEITS</sequence>
<accession>A0A1I0KNZ1</accession>
<evidence type="ECO:0000313" key="2">
    <source>
        <dbReference type="EMBL" id="SEU26897.1"/>
    </source>
</evidence>
<name>A0A1I0KNZ1_9BACT</name>
<reference evidence="3" key="1">
    <citation type="submission" date="2016-10" db="EMBL/GenBank/DDBJ databases">
        <authorList>
            <person name="Varghese N."/>
            <person name="Submissions S."/>
        </authorList>
    </citation>
    <scope>NUCLEOTIDE SEQUENCE [LARGE SCALE GENOMIC DNA]</scope>
    <source>
        <strain evidence="3">DSM 16858</strain>
    </source>
</reference>
<dbReference type="InterPro" id="IPR012347">
    <property type="entry name" value="Ferritin-like"/>
</dbReference>
<evidence type="ECO:0000259" key="1">
    <source>
        <dbReference type="Pfam" id="PF09537"/>
    </source>
</evidence>
<organism evidence="2 3">
    <name type="scientific">Stigmatella erecta</name>
    <dbReference type="NCBI Taxonomy" id="83460"/>
    <lineage>
        <taxon>Bacteria</taxon>
        <taxon>Pseudomonadati</taxon>
        <taxon>Myxococcota</taxon>
        <taxon>Myxococcia</taxon>
        <taxon>Myxococcales</taxon>
        <taxon>Cystobacterineae</taxon>
        <taxon>Archangiaceae</taxon>
        <taxon>Stigmatella</taxon>
    </lineage>
</organism>
<dbReference type="RefSeq" id="WP_093523982.1">
    <property type="nucleotide sequence ID" value="NZ_FOIJ01000012.1"/>
</dbReference>
<dbReference type="SUPFAM" id="SSF47240">
    <property type="entry name" value="Ferritin-like"/>
    <property type="match status" value="1"/>
</dbReference>
<dbReference type="AlphaFoldDB" id="A0A1I0KNZ1"/>
<dbReference type="Proteomes" id="UP000199181">
    <property type="component" value="Unassembled WGS sequence"/>
</dbReference>
<feature type="domain" description="DUF2383" evidence="1">
    <location>
        <begin position="8"/>
        <end position="111"/>
    </location>
</feature>
<dbReference type="EMBL" id="FOIJ01000012">
    <property type="protein sequence ID" value="SEU26897.1"/>
    <property type="molecule type" value="Genomic_DNA"/>
</dbReference>
<gene>
    <name evidence="2" type="ORF">SAMN05443639_112176</name>
</gene>
<keyword evidence="3" id="KW-1185">Reference proteome</keyword>
<evidence type="ECO:0000313" key="3">
    <source>
        <dbReference type="Proteomes" id="UP000199181"/>
    </source>
</evidence>
<dbReference type="Gene3D" id="1.20.1260.10">
    <property type="match status" value="1"/>
</dbReference>
<dbReference type="CDD" id="cd00657">
    <property type="entry name" value="Ferritin_like"/>
    <property type="match status" value="1"/>
</dbReference>
<proteinExistence type="predicted"/>